<gene>
    <name evidence="3" type="ORF">WJ0W_002200</name>
</gene>
<feature type="transmembrane region" description="Helical" evidence="1">
    <location>
        <begin position="209"/>
        <end position="228"/>
    </location>
</feature>
<dbReference type="PANTHER" id="PTHR35797:SF1">
    <property type="entry name" value="PROTEASE"/>
    <property type="match status" value="1"/>
</dbReference>
<feature type="transmembrane region" description="Helical" evidence="1">
    <location>
        <begin position="240"/>
        <end position="261"/>
    </location>
</feature>
<keyword evidence="3" id="KW-0645">Protease</keyword>
<evidence type="ECO:0000256" key="1">
    <source>
        <dbReference type="SAM" id="Phobius"/>
    </source>
</evidence>
<keyword evidence="1" id="KW-0812">Transmembrane</keyword>
<evidence type="ECO:0000313" key="4">
    <source>
        <dbReference type="Proteomes" id="UP001154322"/>
    </source>
</evidence>
<keyword evidence="3" id="KW-0378">Hydrolase</keyword>
<dbReference type="EMBL" id="CALYLO010000002">
    <property type="protein sequence ID" value="CAH8244970.1"/>
    <property type="molecule type" value="Genomic_DNA"/>
</dbReference>
<feature type="transmembrane region" description="Helical" evidence="1">
    <location>
        <begin position="38"/>
        <end position="55"/>
    </location>
</feature>
<feature type="transmembrane region" description="Helical" evidence="1">
    <location>
        <begin position="176"/>
        <end position="202"/>
    </location>
</feature>
<proteinExistence type="predicted"/>
<name>A0ABM9G061_9BACL</name>
<dbReference type="GO" id="GO:0008237">
    <property type="term" value="F:metallopeptidase activity"/>
    <property type="evidence" value="ECO:0007669"/>
    <property type="project" value="UniProtKB-KW"/>
</dbReference>
<dbReference type="RefSeq" id="WP_213427431.1">
    <property type="nucleotide sequence ID" value="NZ_AP031286.1"/>
</dbReference>
<reference evidence="3" key="1">
    <citation type="submission" date="2022-06" db="EMBL/GenBank/DDBJ databases">
        <authorList>
            <person name="Dietemann V."/>
            <person name="Ory F."/>
            <person name="Dainat B."/>
            <person name="Oberhansli S."/>
        </authorList>
    </citation>
    <scope>NUCLEOTIDE SEQUENCE</scope>
    <source>
        <strain evidence="3">Ena-SAMPLE-TAB-26-04-2022-14:26:32:270-5432</strain>
    </source>
</reference>
<dbReference type="PANTHER" id="PTHR35797">
    <property type="entry name" value="PROTEASE-RELATED"/>
    <property type="match status" value="1"/>
</dbReference>
<sequence>MMKRVLSWKNSALFYACTVLAITWLVTIILFISPSIGLKLFSTVMFIPAVVAIIFKKLLNKGTNDLKQRFNLKSLIFGICYPILFILLCAILSQITGIGKFNVEKIPDSKMAITIVVTIIVNLVTVLGEEYGWRGYLLPELTKQIGKLKATVIVGIIWALYHAPAVYLLAKATGMSHPFLLCMVQACVAFTISFPISYCYYLSGNLIPVLFFHSIWNVTNTTVLGNIYTNKPGIVEGNLLVINAEGILGLVMGAITLYWFAKHLRKEHNMQHVTGMN</sequence>
<organism evidence="3 4">
    <name type="scientific">Paenibacillus melissococcoides</name>
    <dbReference type="NCBI Taxonomy" id="2912268"/>
    <lineage>
        <taxon>Bacteria</taxon>
        <taxon>Bacillati</taxon>
        <taxon>Bacillota</taxon>
        <taxon>Bacilli</taxon>
        <taxon>Bacillales</taxon>
        <taxon>Paenibacillaceae</taxon>
        <taxon>Paenibacillus</taxon>
    </lineage>
</organism>
<comment type="caution">
    <text evidence="3">The sequence shown here is derived from an EMBL/GenBank/DDBJ whole genome shotgun (WGS) entry which is preliminary data.</text>
</comment>
<accession>A0ABM9G061</accession>
<keyword evidence="1" id="KW-1133">Transmembrane helix</keyword>
<dbReference type="Pfam" id="PF02517">
    <property type="entry name" value="Rce1-like"/>
    <property type="match status" value="1"/>
</dbReference>
<evidence type="ECO:0000313" key="3">
    <source>
        <dbReference type="EMBL" id="CAH8244970.1"/>
    </source>
</evidence>
<keyword evidence="3" id="KW-0482">Metalloprotease</keyword>
<evidence type="ECO:0000259" key="2">
    <source>
        <dbReference type="Pfam" id="PF02517"/>
    </source>
</evidence>
<feature type="domain" description="CAAX prenyl protease 2/Lysostaphin resistance protein A-like" evidence="2">
    <location>
        <begin position="114"/>
        <end position="218"/>
    </location>
</feature>
<feature type="transmembrane region" description="Helical" evidence="1">
    <location>
        <begin position="150"/>
        <end position="170"/>
    </location>
</feature>
<keyword evidence="1" id="KW-0472">Membrane</keyword>
<feature type="transmembrane region" description="Helical" evidence="1">
    <location>
        <begin position="12"/>
        <end position="32"/>
    </location>
</feature>
<keyword evidence="4" id="KW-1185">Reference proteome</keyword>
<dbReference type="InterPro" id="IPR003675">
    <property type="entry name" value="Rce1/LyrA-like_dom"/>
</dbReference>
<protein>
    <submittedName>
        <fullName evidence="3">CPBP family intramembrane metalloprotease</fullName>
    </submittedName>
</protein>
<feature type="transmembrane region" description="Helical" evidence="1">
    <location>
        <begin position="111"/>
        <end position="129"/>
    </location>
</feature>
<dbReference type="InterPro" id="IPR042150">
    <property type="entry name" value="MmRce1-like"/>
</dbReference>
<feature type="transmembrane region" description="Helical" evidence="1">
    <location>
        <begin position="75"/>
        <end position="99"/>
    </location>
</feature>
<dbReference type="Proteomes" id="UP001154322">
    <property type="component" value="Unassembled WGS sequence"/>
</dbReference>